<dbReference type="SUPFAM" id="SSF88713">
    <property type="entry name" value="Glycoside hydrolase/deacetylase"/>
    <property type="match status" value="1"/>
</dbReference>
<dbReference type="PANTHER" id="PTHR36306:SF1">
    <property type="entry name" value="ALPHA-AMYLASE-RELATED"/>
    <property type="match status" value="1"/>
</dbReference>
<name>A0A6I4VW42_9BACL</name>
<dbReference type="Pfam" id="PF03065">
    <property type="entry name" value="Glyco_hydro_57"/>
    <property type="match status" value="1"/>
</dbReference>
<dbReference type="AlphaFoldDB" id="A0A6I4VW42"/>
<dbReference type="InterPro" id="IPR004300">
    <property type="entry name" value="Glyco_hydro_57_N"/>
</dbReference>
<protein>
    <recommendedName>
        <fullName evidence="3">Glycoside hydrolase family 57 N-terminal domain-containing protein</fullName>
    </recommendedName>
</protein>
<gene>
    <name evidence="4" type="ORF">GSM42_15810</name>
</gene>
<dbReference type="GO" id="GO:0005975">
    <property type="term" value="P:carbohydrate metabolic process"/>
    <property type="evidence" value="ECO:0007669"/>
    <property type="project" value="InterPro"/>
</dbReference>
<organism evidence="4 5">
    <name type="scientific">Shimazuella alba</name>
    <dbReference type="NCBI Taxonomy" id="2690964"/>
    <lineage>
        <taxon>Bacteria</taxon>
        <taxon>Bacillati</taxon>
        <taxon>Bacillota</taxon>
        <taxon>Bacilli</taxon>
        <taxon>Bacillales</taxon>
        <taxon>Thermoactinomycetaceae</taxon>
        <taxon>Shimazuella</taxon>
    </lineage>
</organism>
<dbReference type="EMBL" id="WUUL01000012">
    <property type="protein sequence ID" value="MXQ55153.1"/>
    <property type="molecule type" value="Genomic_DNA"/>
</dbReference>
<evidence type="ECO:0000259" key="3">
    <source>
        <dbReference type="Pfam" id="PF03065"/>
    </source>
</evidence>
<comment type="caution">
    <text evidence="4">The sequence shown here is derived from an EMBL/GenBank/DDBJ whole genome shotgun (WGS) entry which is preliminary data.</text>
</comment>
<dbReference type="GO" id="GO:0003824">
    <property type="term" value="F:catalytic activity"/>
    <property type="evidence" value="ECO:0007669"/>
    <property type="project" value="InterPro"/>
</dbReference>
<sequence length="652" mass="74773">MIKQGMPFAIVHHANQYLITNGYLNRPGISEIIGSPDASCGLRAVMHLHSLYNIPFHLHISGTFIEACAWYDPLFLEEIKDLQAHRLVEIIGSTYAQNIMTLFDCKQNKFQIQEELDLIHTWIHPNRQAVKGFWVPERVWDTHKLAKLLTDSTLKNHGFQYVLVDDRLLLQNDARKKYDQKPIFQPELFQAYRIRNGNGLIALPLSYPIRISVPFEKKIQAKNFSQIFDQLYKANQQEQNLIAIYGDDMEKVAAIPPWNPQALIHYQHFLDWLSSNKRIEPVLLQQWLSNQVIESEIKIGTGSYRELATEFGAGEDYQNWANSKAWAPYQSILNKTWKKLNKLSTHKNVDCSLLTLAHKHFSACTYETAWHDAVNSIHSDGNQSIAMPAPWARSLASHAKTSSILIKAAIWKKDHGSTNFLHCDIADIDDDGHKEVILRNHLIAAVFSPNFGGRLIYLISYLSNQDALVVGNPSDDWNWLEEPNDFMDSPMNHPGAFADHRFEHDKYKIHSLLANKQRTELILMNDQKDSPAFGLIKRFTIEHHSSQIHASYEQIPPSILPLSLDIGLSPDYLQLLRNGRRNILPYQHKNRKGFQNGNLIAWMEPKSNHINWIFPRNPIFGHGFCLSFHITSSSAALCLGIATHPNRKEDEI</sequence>
<evidence type="ECO:0000313" key="5">
    <source>
        <dbReference type="Proteomes" id="UP000430692"/>
    </source>
</evidence>
<accession>A0A6I4VW42</accession>
<dbReference type="PANTHER" id="PTHR36306">
    <property type="entry name" value="ALPHA-AMYLASE-RELATED-RELATED"/>
    <property type="match status" value="1"/>
</dbReference>
<keyword evidence="2" id="KW-0119">Carbohydrate metabolism</keyword>
<dbReference type="InterPro" id="IPR011330">
    <property type="entry name" value="Glyco_hydro/deAcase_b/a-brl"/>
</dbReference>
<keyword evidence="5" id="KW-1185">Reference proteome</keyword>
<dbReference type="InterPro" id="IPR052046">
    <property type="entry name" value="GH57_Enzymes"/>
</dbReference>
<evidence type="ECO:0000313" key="4">
    <source>
        <dbReference type="EMBL" id="MXQ55153.1"/>
    </source>
</evidence>
<evidence type="ECO:0000256" key="2">
    <source>
        <dbReference type="ARBA" id="ARBA00023277"/>
    </source>
</evidence>
<comment type="similarity">
    <text evidence="1">Belongs to the glycosyl hydrolase 57 family.</text>
</comment>
<evidence type="ECO:0000256" key="1">
    <source>
        <dbReference type="ARBA" id="ARBA00006821"/>
    </source>
</evidence>
<proteinExistence type="inferred from homology"/>
<dbReference type="Proteomes" id="UP000430692">
    <property type="component" value="Unassembled WGS sequence"/>
</dbReference>
<reference evidence="4 5" key="1">
    <citation type="submission" date="2019-12" db="EMBL/GenBank/DDBJ databases">
        <title>Whole-genome analyses of novel actinobacteria.</title>
        <authorList>
            <person name="Sahin N."/>
            <person name="Saygin H."/>
        </authorList>
    </citation>
    <scope>NUCLEOTIDE SEQUENCE [LARGE SCALE GENOMIC DNA]</scope>
    <source>
        <strain evidence="4 5">KC615</strain>
    </source>
</reference>
<dbReference type="Gene3D" id="3.20.110.20">
    <property type="match status" value="1"/>
</dbReference>
<dbReference type="RefSeq" id="WP_160802507.1">
    <property type="nucleotide sequence ID" value="NZ_WUUL01000012.1"/>
</dbReference>
<feature type="domain" description="Glycoside hydrolase family 57 N-terminal" evidence="3">
    <location>
        <begin position="49"/>
        <end position="261"/>
    </location>
</feature>